<accession>A0ABP9Q0H1</accession>
<gene>
    <name evidence="2" type="ORF">GCM10023214_05310</name>
</gene>
<feature type="chain" id="PRO_5045399407" description="Ig-like domain-containing protein" evidence="1">
    <location>
        <begin position="20"/>
        <end position="210"/>
    </location>
</feature>
<feature type="signal peptide" evidence="1">
    <location>
        <begin position="1"/>
        <end position="19"/>
    </location>
</feature>
<organism evidence="2 3">
    <name type="scientific">Amycolatopsis dongchuanensis</name>
    <dbReference type="NCBI Taxonomy" id="1070866"/>
    <lineage>
        <taxon>Bacteria</taxon>
        <taxon>Bacillati</taxon>
        <taxon>Actinomycetota</taxon>
        <taxon>Actinomycetes</taxon>
        <taxon>Pseudonocardiales</taxon>
        <taxon>Pseudonocardiaceae</taxon>
        <taxon>Amycolatopsis</taxon>
    </lineage>
</organism>
<name>A0ABP9Q0H1_9PSEU</name>
<evidence type="ECO:0000313" key="3">
    <source>
        <dbReference type="Proteomes" id="UP001500192"/>
    </source>
</evidence>
<proteinExistence type="predicted"/>
<protein>
    <recommendedName>
        <fullName evidence="4">Ig-like domain-containing protein</fullName>
    </recommendedName>
</protein>
<reference evidence="3" key="1">
    <citation type="journal article" date="2019" name="Int. J. Syst. Evol. Microbiol.">
        <title>The Global Catalogue of Microorganisms (GCM) 10K type strain sequencing project: providing services to taxonomists for standard genome sequencing and annotation.</title>
        <authorList>
            <consortium name="The Broad Institute Genomics Platform"/>
            <consortium name="The Broad Institute Genome Sequencing Center for Infectious Disease"/>
            <person name="Wu L."/>
            <person name="Ma J."/>
        </authorList>
    </citation>
    <scope>NUCLEOTIDE SEQUENCE [LARGE SCALE GENOMIC DNA]</scope>
    <source>
        <strain evidence="3">JCM 18054</strain>
    </source>
</reference>
<keyword evidence="1" id="KW-0732">Signal</keyword>
<evidence type="ECO:0008006" key="4">
    <source>
        <dbReference type="Google" id="ProtNLM"/>
    </source>
</evidence>
<dbReference type="Proteomes" id="UP001500192">
    <property type="component" value="Unassembled WGS sequence"/>
</dbReference>
<dbReference type="EMBL" id="BAABIB010000013">
    <property type="protein sequence ID" value="GAA5152884.1"/>
    <property type="molecule type" value="Genomic_DNA"/>
</dbReference>
<evidence type="ECO:0000313" key="2">
    <source>
        <dbReference type="EMBL" id="GAA5152884.1"/>
    </source>
</evidence>
<keyword evidence="3" id="KW-1185">Reference proteome</keyword>
<sequence length="210" mass="21803">MSLVAAVLALTFAAAPAGATAITAPGGVVAVPSHKFKTFKSSSTARVGIRPALSTLDDPPSGGCQEDVNASTTGEYDGTTLALIATETSYAGTLICEVGTPGQTMRYLWIQSSMFINGGLREPQPGPGECSHEVPTDAPCTEIDSVGSAFCLAASERCDGFYAATIEYDMLLPDGWVYTGWPSNCQQIGPPELACHAGTETYTIPPVYPA</sequence>
<evidence type="ECO:0000256" key="1">
    <source>
        <dbReference type="SAM" id="SignalP"/>
    </source>
</evidence>
<comment type="caution">
    <text evidence="2">The sequence shown here is derived from an EMBL/GenBank/DDBJ whole genome shotgun (WGS) entry which is preliminary data.</text>
</comment>